<dbReference type="PANTHER" id="PTHR30547">
    <property type="entry name" value="UNCHARACTERIZED PROTEIN YHCG-RELATED"/>
    <property type="match status" value="1"/>
</dbReference>
<dbReference type="InterPro" id="IPR009362">
    <property type="entry name" value="YhcG_C"/>
</dbReference>
<feature type="domain" description="YhcG N-terminal" evidence="2">
    <location>
        <begin position="22"/>
        <end position="142"/>
    </location>
</feature>
<dbReference type="Pfam" id="PF06250">
    <property type="entry name" value="YhcG_C"/>
    <property type="match status" value="1"/>
</dbReference>
<name>A0A9D1GBH5_9FIRM</name>
<dbReference type="PANTHER" id="PTHR30547:SF5">
    <property type="entry name" value="NUCLEASE YHCG-RELATED"/>
    <property type="match status" value="1"/>
</dbReference>
<evidence type="ECO:0000313" key="4">
    <source>
        <dbReference type="Proteomes" id="UP000886833"/>
    </source>
</evidence>
<dbReference type="Pfam" id="PF17761">
    <property type="entry name" value="DUF1016_N"/>
    <property type="match status" value="1"/>
</dbReference>
<dbReference type="Gene3D" id="3.40.1350.10">
    <property type="match status" value="1"/>
</dbReference>
<dbReference type="InterPro" id="IPR041527">
    <property type="entry name" value="YhcG_N"/>
</dbReference>
<sequence>MNYYKEVENLIKKAEINKGVRALQDNSETLYTYWHIGKLIVEAQGGEKRARYGDGLIKDWGRKLSEKYGKKYDASYLSKMRLFYLTFPILESLIPKLSWTHYMQVLAIKNSNERNYYINQVILNNLSVRDLRREIKNKSFDRLSYKDKNSIEIINDNNKLTIEDMIKEPIILKSDRDANELNEAVIHKYIISLLENKFLELGTGFALIGHEYKIVVGTTTYHIDLLFYNYKLNAFIVVEVKTRALKPQDIGQLEFYVSYVDNNIKEDNHNKTIGVLIVKKNNKYVIEYTTSSDIYVTTYMLT</sequence>
<reference evidence="3" key="2">
    <citation type="journal article" date="2021" name="PeerJ">
        <title>Extensive microbial diversity within the chicken gut microbiome revealed by metagenomics and culture.</title>
        <authorList>
            <person name="Gilroy R."/>
            <person name="Ravi A."/>
            <person name="Getino M."/>
            <person name="Pursley I."/>
            <person name="Horton D.L."/>
            <person name="Alikhan N.F."/>
            <person name="Baker D."/>
            <person name="Gharbi K."/>
            <person name="Hall N."/>
            <person name="Watson M."/>
            <person name="Adriaenssens E.M."/>
            <person name="Foster-Nyarko E."/>
            <person name="Jarju S."/>
            <person name="Secka A."/>
            <person name="Antonio M."/>
            <person name="Oren A."/>
            <person name="Chaudhuri R.R."/>
            <person name="La Ragione R."/>
            <person name="Hildebrand F."/>
            <person name="Pallen M.J."/>
        </authorList>
    </citation>
    <scope>NUCLEOTIDE SEQUENCE</scope>
    <source>
        <strain evidence="3">CHK195-26880</strain>
    </source>
</reference>
<dbReference type="InterPro" id="IPR053148">
    <property type="entry name" value="PD-DEXK-like_domain"/>
</dbReference>
<protein>
    <submittedName>
        <fullName evidence="3">DUF1016 family protein</fullName>
    </submittedName>
</protein>
<feature type="domain" description="YhcG PDDEXK nuclease" evidence="1">
    <location>
        <begin position="164"/>
        <end position="300"/>
    </location>
</feature>
<dbReference type="EMBL" id="DVKQ01000042">
    <property type="protein sequence ID" value="HIT37477.1"/>
    <property type="molecule type" value="Genomic_DNA"/>
</dbReference>
<dbReference type="Proteomes" id="UP000886833">
    <property type="component" value="Unassembled WGS sequence"/>
</dbReference>
<reference evidence="3" key="1">
    <citation type="submission" date="2020-10" db="EMBL/GenBank/DDBJ databases">
        <authorList>
            <person name="Gilroy R."/>
        </authorList>
    </citation>
    <scope>NUCLEOTIDE SEQUENCE</scope>
    <source>
        <strain evidence="3">CHK195-26880</strain>
    </source>
</reference>
<organism evidence="3 4">
    <name type="scientific">Candidatus Onthousia faecipullorum</name>
    <dbReference type="NCBI Taxonomy" id="2840887"/>
    <lineage>
        <taxon>Bacteria</taxon>
        <taxon>Bacillati</taxon>
        <taxon>Bacillota</taxon>
        <taxon>Bacilli</taxon>
        <taxon>Candidatus Onthousia</taxon>
    </lineage>
</organism>
<dbReference type="InterPro" id="IPR011856">
    <property type="entry name" value="tRNA_endonuc-like_dom_sf"/>
</dbReference>
<dbReference type="GO" id="GO:0003676">
    <property type="term" value="F:nucleic acid binding"/>
    <property type="evidence" value="ECO:0007669"/>
    <property type="project" value="InterPro"/>
</dbReference>
<comment type="caution">
    <text evidence="3">The sequence shown here is derived from an EMBL/GenBank/DDBJ whole genome shotgun (WGS) entry which is preliminary data.</text>
</comment>
<gene>
    <name evidence="3" type="ORF">IAB59_03230</name>
</gene>
<evidence type="ECO:0000259" key="2">
    <source>
        <dbReference type="Pfam" id="PF17761"/>
    </source>
</evidence>
<proteinExistence type="predicted"/>
<accession>A0A9D1GBH5</accession>
<dbReference type="AlphaFoldDB" id="A0A9D1GBH5"/>
<evidence type="ECO:0000313" key="3">
    <source>
        <dbReference type="EMBL" id="HIT37477.1"/>
    </source>
</evidence>
<evidence type="ECO:0000259" key="1">
    <source>
        <dbReference type="Pfam" id="PF06250"/>
    </source>
</evidence>